<evidence type="ECO:0000259" key="9">
    <source>
        <dbReference type="Pfam" id="PF00324"/>
    </source>
</evidence>
<keyword evidence="3 8" id="KW-0812">Transmembrane</keyword>
<sequence length="537" mass="58938">MSNHTSSKSNVQPAHHDKTMKWWHLSLLGVACTIGTGYFLGSGIGIRLTGPSILLSFLWAATATYLVFDALARMTAAEPMEGSFRSYAKKAFGPWAGFSSGWAYWSAETLITGSQMTALSLFSRFWFPNIPLWVFAAGYSALALVVILSGTKGFERVEHVFAALKLCAILLFLVLASGALLGWFDATKQPQTPAQAFAAPFPGGFTGWWSSLIYAFYSFGGIEVMGLMAMRLRHPKEAPKAGKVMLTALTALYLASLLLAVWLMSWQHLPEKKSPFVTSLANFRLPFVPHVFNGVFILSGFSTMIASLFAVTNIMVTLAKDKDAPPLFARTVWKRPLPAVAFTTAGMAASIVFSFVMPHSVYEYFTTAAGLMLLSNWLFILMSAGKILELSAWGQIKRWLGFFLILTGMVGTVSHSTSRPGFWISLSFLLTIGVITFILSRIRRRQRGGSGEKHPKRLNAEISAETDQRQTGEDRYRRKNPWGHEVPEYAGHSRHGEIPDHDSGDNAAAVIQQLSSFSNGGGLGEHGSVDAEPKQDR</sequence>
<keyword evidence="4" id="KW-0029">Amino-acid transport</keyword>
<dbReference type="GO" id="GO:0016020">
    <property type="term" value="C:membrane"/>
    <property type="evidence" value="ECO:0007669"/>
    <property type="project" value="UniProtKB-SubCell"/>
</dbReference>
<evidence type="ECO:0000256" key="7">
    <source>
        <dbReference type="SAM" id="MobiDB-lite"/>
    </source>
</evidence>
<dbReference type="Gene3D" id="1.20.1740.10">
    <property type="entry name" value="Amino acid/polyamine transporter I"/>
    <property type="match status" value="1"/>
</dbReference>
<evidence type="ECO:0000256" key="6">
    <source>
        <dbReference type="ARBA" id="ARBA00023136"/>
    </source>
</evidence>
<evidence type="ECO:0000313" key="11">
    <source>
        <dbReference type="Proteomes" id="UP000309673"/>
    </source>
</evidence>
<feature type="transmembrane region" description="Helical" evidence="8">
    <location>
        <begin position="396"/>
        <end position="415"/>
    </location>
</feature>
<feature type="compositionally biased region" description="Basic and acidic residues" evidence="7">
    <location>
        <begin position="494"/>
        <end position="504"/>
    </location>
</feature>
<dbReference type="OrthoDB" id="9780162at2"/>
<protein>
    <submittedName>
        <fullName evidence="10">Amino acid permease</fullName>
    </submittedName>
</protein>
<feature type="transmembrane region" description="Helical" evidence="8">
    <location>
        <begin position="212"/>
        <end position="232"/>
    </location>
</feature>
<feature type="transmembrane region" description="Helical" evidence="8">
    <location>
        <begin position="53"/>
        <end position="72"/>
    </location>
</feature>
<evidence type="ECO:0000256" key="5">
    <source>
        <dbReference type="ARBA" id="ARBA00022989"/>
    </source>
</evidence>
<comment type="caution">
    <text evidence="10">The sequence shown here is derived from an EMBL/GenBank/DDBJ whole genome shotgun (WGS) entry which is preliminary data.</text>
</comment>
<feature type="transmembrane region" description="Helical" evidence="8">
    <location>
        <begin position="364"/>
        <end position="384"/>
    </location>
</feature>
<gene>
    <name evidence="10" type="ORF">E5161_19790</name>
</gene>
<organism evidence="10 11">
    <name type="scientific">Cohnella pontilimi</name>
    <dbReference type="NCBI Taxonomy" id="2564100"/>
    <lineage>
        <taxon>Bacteria</taxon>
        <taxon>Bacillati</taxon>
        <taxon>Bacillota</taxon>
        <taxon>Bacilli</taxon>
        <taxon>Bacillales</taxon>
        <taxon>Paenibacillaceae</taxon>
        <taxon>Cohnella</taxon>
    </lineage>
</organism>
<feature type="transmembrane region" description="Helical" evidence="8">
    <location>
        <begin position="421"/>
        <end position="439"/>
    </location>
</feature>
<evidence type="ECO:0000256" key="1">
    <source>
        <dbReference type="ARBA" id="ARBA00004141"/>
    </source>
</evidence>
<feature type="transmembrane region" description="Helical" evidence="8">
    <location>
        <begin position="160"/>
        <end position="184"/>
    </location>
</feature>
<dbReference type="Proteomes" id="UP000309673">
    <property type="component" value="Unassembled WGS sequence"/>
</dbReference>
<feature type="transmembrane region" description="Helical" evidence="8">
    <location>
        <begin position="337"/>
        <end position="358"/>
    </location>
</feature>
<dbReference type="AlphaFoldDB" id="A0A4U0F2X7"/>
<accession>A0A4U0F2X7</accession>
<dbReference type="InterPro" id="IPR004841">
    <property type="entry name" value="AA-permease/SLC12A_dom"/>
</dbReference>
<feature type="compositionally biased region" description="Basic and acidic residues" evidence="7">
    <location>
        <begin position="527"/>
        <end position="537"/>
    </location>
</feature>
<evidence type="ECO:0000256" key="2">
    <source>
        <dbReference type="ARBA" id="ARBA00022448"/>
    </source>
</evidence>
<proteinExistence type="predicted"/>
<name>A0A4U0F2X7_9BACL</name>
<dbReference type="Pfam" id="PF00324">
    <property type="entry name" value="AA_permease"/>
    <property type="match status" value="1"/>
</dbReference>
<feature type="transmembrane region" description="Helical" evidence="8">
    <location>
        <begin position="287"/>
        <end position="316"/>
    </location>
</feature>
<keyword evidence="5 8" id="KW-1133">Transmembrane helix</keyword>
<dbReference type="EMBL" id="SUPK01000012">
    <property type="protein sequence ID" value="TJY38901.1"/>
    <property type="molecule type" value="Genomic_DNA"/>
</dbReference>
<feature type="domain" description="Amino acid permease/ SLC12A" evidence="9">
    <location>
        <begin position="24"/>
        <end position="385"/>
    </location>
</feature>
<feature type="transmembrane region" description="Helical" evidence="8">
    <location>
        <begin position="244"/>
        <end position="267"/>
    </location>
</feature>
<keyword evidence="11" id="KW-1185">Reference proteome</keyword>
<reference evidence="10 11" key="1">
    <citation type="submission" date="2019-04" db="EMBL/GenBank/DDBJ databases">
        <title>Cohnella sp. nov., isolated from soil.</title>
        <authorList>
            <person name="Kim W."/>
        </authorList>
    </citation>
    <scope>NUCLEOTIDE SEQUENCE [LARGE SCALE GENOMIC DNA]</scope>
    <source>
        <strain evidence="10 11">CAU 1483</strain>
    </source>
</reference>
<feature type="region of interest" description="Disordered" evidence="7">
    <location>
        <begin position="448"/>
        <end position="537"/>
    </location>
</feature>
<evidence type="ECO:0000256" key="3">
    <source>
        <dbReference type="ARBA" id="ARBA00022692"/>
    </source>
</evidence>
<feature type="compositionally biased region" description="Basic and acidic residues" evidence="7">
    <location>
        <begin position="466"/>
        <end position="476"/>
    </location>
</feature>
<evidence type="ECO:0000256" key="4">
    <source>
        <dbReference type="ARBA" id="ARBA00022970"/>
    </source>
</evidence>
<evidence type="ECO:0000313" key="10">
    <source>
        <dbReference type="EMBL" id="TJY38901.1"/>
    </source>
</evidence>
<keyword evidence="6 8" id="KW-0472">Membrane</keyword>
<dbReference type="PANTHER" id="PTHR43495:SF5">
    <property type="entry name" value="GAMMA-AMINOBUTYRIC ACID PERMEASE"/>
    <property type="match status" value="1"/>
</dbReference>
<feature type="transmembrane region" description="Helical" evidence="8">
    <location>
        <begin position="22"/>
        <end position="41"/>
    </location>
</feature>
<comment type="subcellular location">
    <subcellularLocation>
        <location evidence="1">Membrane</location>
        <topology evidence="1">Multi-pass membrane protein</topology>
    </subcellularLocation>
</comment>
<evidence type="ECO:0000256" key="8">
    <source>
        <dbReference type="SAM" id="Phobius"/>
    </source>
</evidence>
<dbReference type="GO" id="GO:0055085">
    <property type="term" value="P:transmembrane transport"/>
    <property type="evidence" value="ECO:0007669"/>
    <property type="project" value="InterPro"/>
</dbReference>
<feature type="transmembrane region" description="Helical" evidence="8">
    <location>
        <begin position="130"/>
        <end position="148"/>
    </location>
</feature>
<dbReference type="GO" id="GO:0006865">
    <property type="term" value="P:amino acid transport"/>
    <property type="evidence" value="ECO:0007669"/>
    <property type="project" value="UniProtKB-KW"/>
</dbReference>
<dbReference type="PANTHER" id="PTHR43495">
    <property type="entry name" value="GABA PERMEASE"/>
    <property type="match status" value="1"/>
</dbReference>
<keyword evidence="2" id="KW-0813">Transport</keyword>